<dbReference type="RefSeq" id="WP_068132839.1">
    <property type="nucleotide sequence ID" value="NZ_CP042914.1"/>
</dbReference>
<evidence type="ECO:0000256" key="4">
    <source>
        <dbReference type="ARBA" id="ARBA00023136"/>
    </source>
</evidence>
<dbReference type="GO" id="GO:0009425">
    <property type="term" value="C:bacterial-type flagellum basal body"/>
    <property type="evidence" value="ECO:0007669"/>
    <property type="project" value="UniProtKB-SubCell"/>
</dbReference>
<keyword evidence="2 7" id="KW-0812">Transmembrane</keyword>
<keyword evidence="9" id="KW-0732">Signal</keyword>
<dbReference type="NCBIfam" id="TIGR03500">
    <property type="entry name" value="FliO_TIGR"/>
    <property type="match status" value="1"/>
</dbReference>
<feature type="compositionally biased region" description="Polar residues" evidence="8">
    <location>
        <begin position="74"/>
        <end position="84"/>
    </location>
</feature>
<keyword evidence="10" id="KW-0966">Cell projection</keyword>
<dbReference type="GO" id="GO:0044781">
    <property type="term" value="P:bacterial-type flagellum organization"/>
    <property type="evidence" value="ECO:0007669"/>
    <property type="project" value="UniProtKB-UniRule"/>
</dbReference>
<gene>
    <name evidence="10" type="ORF">UC8_49270</name>
</gene>
<feature type="region of interest" description="Disordered" evidence="8">
    <location>
        <begin position="210"/>
        <end position="236"/>
    </location>
</feature>
<feature type="transmembrane region" description="Helical" evidence="7">
    <location>
        <begin position="105"/>
        <end position="123"/>
    </location>
</feature>
<dbReference type="AlphaFoldDB" id="A0A5B9QZN2"/>
<evidence type="ECO:0000256" key="2">
    <source>
        <dbReference type="ARBA" id="ARBA00022692"/>
    </source>
</evidence>
<proteinExistence type="inferred from homology"/>
<dbReference type="KEGG" id="rul:UC8_49270"/>
<keyword evidence="10" id="KW-0969">Cilium</keyword>
<evidence type="ECO:0000313" key="11">
    <source>
        <dbReference type="Proteomes" id="UP000325286"/>
    </source>
</evidence>
<name>A0A5B9QZN2_9BACT</name>
<evidence type="ECO:0000256" key="9">
    <source>
        <dbReference type="SAM" id="SignalP"/>
    </source>
</evidence>
<comment type="similarity">
    <text evidence="6 7">Belongs to the FliO/MopB family.</text>
</comment>
<keyword evidence="5 7" id="KW-0975">Bacterial flagellum</keyword>
<reference evidence="10 11" key="1">
    <citation type="submission" date="2019-08" db="EMBL/GenBank/DDBJ databases">
        <title>Deep-cultivation of Planctomycetes and their phenomic and genomic characterization uncovers novel biology.</title>
        <authorList>
            <person name="Wiegand S."/>
            <person name="Jogler M."/>
            <person name="Boedeker C."/>
            <person name="Pinto D."/>
            <person name="Vollmers J."/>
            <person name="Rivas-Marin E."/>
            <person name="Kohn T."/>
            <person name="Peeters S.H."/>
            <person name="Heuer A."/>
            <person name="Rast P."/>
            <person name="Oberbeckmann S."/>
            <person name="Bunk B."/>
            <person name="Jeske O."/>
            <person name="Meyerdierks A."/>
            <person name="Storesund J.E."/>
            <person name="Kallscheuer N."/>
            <person name="Luecker S."/>
            <person name="Lage O.M."/>
            <person name="Pohl T."/>
            <person name="Merkel B.J."/>
            <person name="Hornburger P."/>
            <person name="Mueller R.-W."/>
            <person name="Bruemmer F."/>
            <person name="Labrenz M."/>
            <person name="Spormann A.M."/>
            <person name="Op den Camp H."/>
            <person name="Overmann J."/>
            <person name="Amann R."/>
            <person name="Jetten M.S.M."/>
            <person name="Mascher T."/>
            <person name="Medema M.H."/>
            <person name="Devos D.P."/>
            <person name="Kaster A.-K."/>
            <person name="Ovreas L."/>
            <person name="Rohde M."/>
            <person name="Galperin M.Y."/>
            <person name="Jogler C."/>
        </authorList>
    </citation>
    <scope>NUCLEOTIDE SEQUENCE [LARGE SCALE GENOMIC DNA]</scope>
    <source>
        <strain evidence="10 11">UC8</strain>
    </source>
</reference>
<protein>
    <recommendedName>
        <fullName evidence="7">Flagellar protein</fullName>
    </recommendedName>
</protein>
<organism evidence="10 11">
    <name type="scientific">Roseimaritima ulvae</name>
    <dbReference type="NCBI Taxonomy" id="980254"/>
    <lineage>
        <taxon>Bacteria</taxon>
        <taxon>Pseudomonadati</taxon>
        <taxon>Planctomycetota</taxon>
        <taxon>Planctomycetia</taxon>
        <taxon>Pirellulales</taxon>
        <taxon>Pirellulaceae</taxon>
        <taxon>Roseimaritima</taxon>
    </lineage>
</organism>
<evidence type="ECO:0000256" key="3">
    <source>
        <dbReference type="ARBA" id="ARBA00022989"/>
    </source>
</evidence>
<accession>A0A5B9QZN2</accession>
<dbReference type="PANTHER" id="PTHR38766">
    <property type="entry name" value="FLAGELLAR PROTEIN FLIO"/>
    <property type="match status" value="1"/>
</dbReference>
<feature type="region of interest" description="Disordered" evidence="8">
    <location>
        <begin position="71"/>
        <end position="97"/>
    </location>
</feature>
<keyword evidence="1 7" id="KW-1003">Cell membrane</keyword>
<comment type="subcellular location">
    <subcellularLocation>
        <location evidence="7">Cell membrane</location>
    </subcellularLocation>
    <subcellularLocation>
        <location evidence="7">Bacterial flagellum basal body</location>
    </subcellularLocation>
</comment>
<evidence type="ECO:0000256" key="1">
    <source>
        <dbReference type="ARBA" id="ARBA00022475"/>
    </source>
</evidence>
<dbReference type="Pfam" id="PF04347">
    <property type="entry name" value="FliO"/>
    <property type="match status" value="1"/>
</dbReference>
<dbReference type="InterPro" id="IPR022781">
    <property type="entry name" value="Flagellar_biosynth_FliO"/>
</dbReference>
<evidence type="ECO:0000256" key="5">
    <source>
        <dbReference type="ARBA" id="ARBA00023143"/>
    </source>
</evidence>
<feature type="signal peptide" evidence="9">
    <location>
        <begin position="1"/>
        <end position="24"/>
    </location>
</feature>
<feature type="chain" id="PRO_5022757773" description="Flagellar protein" evidence="9">
    <location>
        <begin position="25"/>
        <end position="236"/>
    </location>
</feature>
<evidence type="ECO:0000313" key="10">
    <source>
        <dbReference type="EMBL" id="QEG42885.1"/>
    </source>
</evidence>
<dbReference type="Proteomes" id="UP000325286">
    <property type="component" value="Chromosome"/>
</dbReference>
<dbReference type="OrthoDB" id="286691at2"/>
<keyword evidence="11" id="KW-1185">Reference proteome</keyword>
<dbReference type="EMBL" id="CP042914">
    <property type="protein sequence ID" value="QEG42885.1"/>
    <property type="molecule type" value="Genomic_DNA"/>
</dbReference>
<evidence type="ECO:0000256" key="8">
    <source>
        <dbReference type="SAM" id="MobiDB-lite"/>
    </source>
</evidence>
<dbReference type="PANTHER" id="PTHR38766:SF1">
    <property type="entry name" value="FLAGELLAR PROTEIN FLIO"/>
    <property type="match status" value="1"/>
</dbReference>
<keyword evidence="3 7" id="KW-1133">Transmembrane helix</keyword>
<evidence type="ECO:0000256" key="6">
    <source>
        <dbReference type="ARBA" id="ARBA00037937"/>
    </source>
</evidence>
<keyword evidence="10" id="KW-0282">Flagellum</keyword>
<dbReference type="GO" id="GO:0005886">
    <property type="term" value="C:plasma membrane"/>
    <property type="evidence" value="ECO:0007669"/>
    <property type="project" value="UniProtKB-SubCell"/>
</dbReference>
<evidence type="ECO:0000256" key="7">
    <source>
        <dbReference type="RuleBase" id="RU362064"/>
    </source>
</evidence>
<keyword evidence="4 7" id="KW-0472">Membrane</keyword>
<dbReference type="InterPro" id="IPR052205">
    <property type="entry name" value="FliO/MopB"/>
</dbReference>
<sequence length="236" mass="24333" precursor="true">MNARILALPIIALLAATLAEPVAAQSPPAAQAAGSPVAASSRGIVLDATESSSRSANPTTANWESEHDFAAARQASQSDGSSPFRSRVKDAENTEGGTTLPLTTVFSSLAIVLGLFGALVWVLRRSGGAGLSNVSKDTLQVLGRAPLAPRQNIVLVRCGRRVLVLAVGGTNTSTLAEITDPDEINELLAGCGGQGGRQQFMQTLQAMGQERPASPGFVGSDDASKKPRRNSLFASA</sequence>